<accession>A0ABR2LL91</accession>
<dbReference type="Gene3D" id="3.40.50.300">
    <property type="entry name" value="P-loop containing nucleotide triphosphate hydrolases"/>
    <property type="match status" value="1"/>
</dbReference>
<keyword evidence="3" id="KW-1185">Reference proteome</keyword>
<gene>
    <name evidence="2" type="primary">PDR12</name>
    <name evidence="2" type="ORF">KSP40_PGU000052</name>
</gene>
<sequence>MMFHGPRDLAVPFFASCGFVCPDRKPVADFLPEVSSPKDQSQYWANPSHPHRFILPAELAHLFRLSPAGQNLASFLSDHFDRTYSHPAVHVKSSHTVPYSALLHASFAKESLLIRRSSVVYISKVLQIILKAFVAATVFLRMNIRMETVDDIAIYIATLLFALGDDDEAAGVLQSEGSAILPSLGFHTTQFSSQNTNLCAGVLCLGAHDLLFHWFRAGAYQVLQAVVAIFLHATDGCRALRTDSRRVQVENGKSLGLVVMENIDVYTGETWYTISIAALIALEKQQAIISEENVLERDSGSISESSRGNRRTTDELVLVEMMNIFNADSTHSTNDNTKAINHEFNVNPDKEITTNRGMVLPFIPLAISFDEVNYYVDMPTEMKAQGVTEDRLQLLKGVTGTFRPGVLTALMGVSGARQTTLMDVLEGRKTRGYIEGDIRVSSYPKKQSTFARISGYCEQNDIHSP</sequence>
<evidence type="ECO:0000313" key="2">
    <source>
        <dbReference type="EMBL" id="KAK8943592.1"/>
    </source>
</evidence>
<keyword evidence="1" id="KW-0813">Transport</keyword>
<proteinExistence type="predicted"/>
<evidence type="ECO:0000313" key="3">
    <source>
        <dbReference type="Proteomes" id="UP001412067"/>
    </source>
</evidence>
<organism evidence="2 3">
    <name type="scientific">Platanthera guangdongensis</name>
    <dbReference type="NCBI Taxonomy" id="2320717"/>
    <lineage>
        <taxon>Eukaryota</taxon>
        <taxon>Viridiplantae</taxon>
        <taxon>Streptophyta</taxon>
        <taxon>Embryophyta</taxon>
        <taxon>Tracheophyta</taxon>
        <taxon>Spermatophyta</taxon>
        <taxon>Magnoliopsida</taxon>
        <taxon>Liliopsida</taxon>
        <taxon>Asparagales</taxon>
        <taxon>Orchidaceae</taxon>
        <taxon>Orchidoideae</taxon>
        <taxon>Orchideae</taxon>
        <taxon>Orchidinae</taxon>
        <taxon>Platanthera</taxon>
    </lineage>
</organism>
<dbReference type="InterPro" id="IPR027417">
    <property type="entry name" value="P-loop_NTPase"/>
</dbReference>
<dbReference type="SUPFAM" id="SSF52540">
    <property type="entry name" value="P-loop containing nucleoside triphosphate hydrolases"/>
    <property type="match status" value="1"/>
</dbReference>
<protein>
    <submittedName>
        <fullName evidence="2">Pleiotropic drug resistance protein 12</fullName>
    </submittedName>
</protein>
<reference evidence="2 3" key="1">
    <citation type="journal article" date="2022" name="Nat. Plants">
        <title>Genomes of leafy and leafless Platanthera orchids illuminate the evolution of mycoheterotrophy.</title>
        <authorList>
            <person name="Li M.H."/>
            <person name="Liu K.W."/>
            <person name="Li Z."/>
            <person name="Lu H.C."/>
            <person name="Ye Q.L."/>
            <person name="Zhang D."/>
            <person name="Wang J.Y."/>
            <person name="Li Y.F."/>
            <person name="Zhong Z.M."/>
            <person name="Liu X."/>
            <person name="Yu X."/>
            <person name="Liu D.K."/>
            <person name="Tu X.D."/>
            <person name="Liu B."/>
            <person name="Hao Y."/>
            <person name="Liao X.Y."/>
            <person name="Jiang Y.T."/>
            <person name="Sun W.H."/>
            <person name="Chen J."/>
            <person name="Chen Y.Q."/>
            <person name="Ai Y."/>
            <person name="Zhai J.W."/>
            <person name="Wu S.S."/>
            <person name="Zhou Z."/>
            <person name="Hsiao Y.Y."/>
            <person name="Wu W.L."/>
            <person name="Chen Y.Y."/>
            <person name="Lin Y.F."/>
            <person name="Hsu J.L."/>
            <person name="Li C.Y."/>
            <person name="Wang Z.W."/>
            <person name="Zhao X."/>
            <person name="Zhong W.Y."/>
            <person name="Ma X.K."/>
            <person name="Ma L."/>
            <person name="Huang J."/>
            <person name="Chen G.Z."/>
            <person name="Huang M.Z."/>
            <person name="Huang L."/>
            <person name="Peng D.H."/>
            <person name="Luo Y.B."/>
            <person name="Zou S.Q."/>
            <person name="Chen S.P."/>
            <person name="Lan S."/>
            <person name="Tsai W.C."/>
            <person name="Van de Peer Y."/>
            <person name="Liu Z.J."/>
        </authorList>
    </citation>
    <scope>NUCLEOTIDE SEQUENCE [LARGE SCALE GENOMIC DNA]</scope>
    <source>
        <strain evidence="2">Lor288</strain>
    </source>
</reference>
<dbReference type="Proteomes" id="UP001412067">
    <property type="component" value="Unassembled WGS sequence"/>
</dbReference>
<evidence type="ECO:0000256" key="1">
    <source>
        <dbReference type="ARBA" id="ARBA00022448"/>
    </source>
</evidence>
<name>A0ABR2LL91_9ASPA</name>
<dbReference type="PANTHER" id="PTHR19241">
    <property type="entry name" value="ATP-BINDING CASSETTE TRANSPORTER"/>
    <property type="match status" value="1"/>
</dbReference>
<comment type="caution">
    <text evidence="2">The sequence shown here is derived from an EMBL/GenBank/DDBJ whole genome shotgun (WGS) entry which is preliminary data.</text>
</comment>
<dbReference type="EMBL" id="JBBWWR010000018">
    <property type="protein sequence ID" value="KAK8943592.1"/>
    <property type="molecule type" value="Genomic_DNA"/>
</dbReference>